<dbReference type="Pfam" id="PF18759">
    <property type="entry name" value="Plavaka"/>
    <property type="match status" value="2"/>
</dbReference>
<dbReference type="Proteomes" id="UP000001194">
    <property type="component" value="Unassembled WGS sequence"/>
</dbReference>
<evidence type="ECO:0000313" key="2">
    <source>
        <dbReference type="Proteomes" id="UP000001194"/>
    </source>
</evidence>
<proteinExistence type="predicted"/>
<dbReference type="HOGENOM" id="CLU_006344_8_3_1"/>
<sequence length="164" mass="18422">MWTADWWWDTQKKLPIGLTIAAIILSTDKTHLSTFRGDKKAWPVYLTIGNIDKDKRHKPTAHATVLIGYLPVAKLDNYTEILAPIVEAGKDGVDVVCADSFIRRVFPLLAAYVADFPEQCLVACCKESYCPKCLVTPEKRGLFVKSLLHDEEHTKVILEHKVSG</sequence>
<evidence type="ECO:0000313" key="1">
    <source>
        <dbReference type="EMBL" id="EDR12092.1"/>
    </source>
</evidence>
<keyword evidence="2" id="KW-1185">Reference proteome</keyword>
<dbReference type="STRING" id="486041.B0CZ61"/>
<dbReference type="EMBL" id="DS547094">
    <property type="protein sequence ID" value="EDR12092.1"/>
    <property type="molecule type" value="Genomic_DNA"/>
</dbReference>
<name>B0CZ61_LACBS</name>
<gene>
    <name evidence="1" type="ORF">LACBIDRAFT_311067</name>
</gene>
<organism evidence="2">
    <name type="scientific">Laccaria bicolor (strain S238N-H82 / ATCC MYA-4686)</name>
    <name type="common">Bicoloured deceiver</name>
    <name type="synonym">Laccaria laccata var. bicolor</name>
    <dbReference type="NCBI Taxonomy" id="486041"/>
    <lineage>
        <taxon>Eukaryota</taxon>
        <taxon>Fungi</taxon>
        <taxon>Dikarya</taxon>
        <taxon>Basidiomycota</taxon>
        <taxon>Agaricomycotina</taxon>
        <taxon>Agaricomycetes</taxon>
        <taxon>Agaricomycetidae</taxon>
        <taxon>Agaricales</taxon>
        <taxon>Agaricineae</taxon>
        <taxon>Hydnangiaceae</taxon>
        <taxon>Laccaria</taxon>
    </lineage>
</organism>
<dbReference type="OrthoDB" id="2418900at2759"/>
<dbReference type="InParanoid" id="B0CZ61"/>
<dbReference type="KEGG" id="lbc:LACBIDRAFT_311067"/>
<accession>B0CZ61</accession>
<dbReference type="AlphaFoldDB" id="B0CZ61"/>
<protein>
    <submittedName>
        <fullName evidence="1">Predicted protein</fullName>
    </submittedName>
</protein>
<dbReference type="InterPro" id="IPR041078">
    <property type="entry name" value="Plavaka"/>
</dbReference>
<reference evidence="1 2" key="1">
    <citation type="journal article" date="2008" name="Nature">
        <title>The genome of Laccaria bicolor provides insights into mycorrhizal symbiosis.</title>
        <authorList>
            <person name="Martin F."/>
            <person name="Aerts A."/>
            <person name="Ahren D."/>
            <person name="Brun A."/>
            <person name="Danchin E.G.J."/>
            <person name="Duchaussoy F."/>
            <person name="Gibon J."/>
            <person name="Kohler A."/>
            <person name="Lindquist E."/>
            <person name="Pereda V."/>
            <person name="Salamov A."/>
            <person name="Shapiro H.J."/>
            <person name="Wuyts J."/>
            <person name="Blaudez D."/>
            <person name="Buee M."/>
            <person name="Brokstein P."/>
            <person name="Canbaeck B."/>
            <person name="Cohen D."/>
            <person name="Courty P.E."/>
            <person name="Coutinho P.M."/>
            <person name="Delaruelle C."/>
            <person name="Detter J.C."/>
            <person name="Deveau A."/>
            <person name="DiFazio S."/>
            <person name="Duplessis S."/>
            <person name="Fraissinet-Tachet L."/>
            <person name="Lucic E."/>
            <person name="Frey-Klett P."/>
            <person name="Fourrey C."/>
            <person name="Feussner I."/>
            <person name="Gay G."/>
            <person name="Grimwood J."/>
            <person name="Hoegger P.J."/>
            <person name="Jain P."/>
            <person name="Kilaru S."/>
            <person name="Labbe J."/>
            <person name="Lin Y.C."/>
            <person name="Legue V."/>
            <person name="Le Tacon F."/>
            <person name="Marmeisse R."/>
            <person name="Melayah D."/>
            <person name="Montanini B."/>
            <person name="Muratet M."/>
            <person name="Nehls U."/>
            <person name="Niculita-Hirzel H."/>
            <person name="Oudot-Le Secq M.P."/>
            <person name="Peter M."/>
            <person name="Quesneville H."/>
            <person name="Rajashekar B."/>
            <person name="Reich M."/>
            <person name="Rouhier N."/>
            <person name="Schmutz J."/>
            <person name="Yin T."/>
            <person name="Chalot M."/>
            <person name="Henrissat B."/>
            <person name="Kuees U."/>
            <person name="Lucas S."/>
            <person name="Van de Peer Y."/>
            <person name="Podila G.K."/>
            <person name="Polle A."/>
            <person name="Pukkila P.J."/>
            <person name="Richardson P.M."/>
            <person name="Rouze P."/>
            <person name="Sanders I.R."/>
            <person name="Stajich J.E."/>
            <person name="Tunlid A."/>
            <person name="Tuskan G."/>
            <person name="Grigoriev I.V."/>
        </authorList>
    </citation>
    <scope>NUCLEOTIDE SEQUENCE [LARGE SCALE GENOMIC DNA]</scope>
    <source>
        <strain evidence="2">S238N-H82 / ATCC MYA-4686</strain>
    </source>
</reference>
<dbReference type="RefSeq" id="XP_001876356.1">
    <property type="nucleotide sequence ID" value="XM_001876321.1"/>
</dbReference>
<dbReference type="GeneID" id="6072555"/>